<protein>
    <submittedName>
        <fullName evidence="2">Uncharacterized protein</fullName>
    </submittedName>
</protein>
<gene>
    <name evidence="2" type="ORF">DH2020_047436</name>
</gene>
<feature type="compositionally biased region" description="Polar residues" evidence="1">
    <location>
        <begin position="122"/>
        <end position="150"/>
    </location>
</feature>
<evidence type="ECO:0000313" key="2">
    <source>
        <dbReference type="EMBL" id="KAK6118823.1"/>
    </source>
</evidence>
<keyword evidence="3" id="KW-1185">Reference proteome</keyword>
<feature type="compositionally biased region" description="Basic residues" evidence="1">
    <location>
        <begin position="109"/>
        <end position="120"/>
    </location>
</feature>
<name>A0ABR0U8H9_REHGL</name>
<evidence type="ECO:0000256" key="1">
    <source>
        <dbReference type="SAM" id="MobiDB-lite"/>
    </source>
</evidence>
<feature type="region of interest" description="Disordered" evidence="1">
    <location>
        <begin position="64"/>
        <end position="150"/>
    </location>
</feature>
<proteinExistence type="predicted"/>
<feature type="compositionally biased region" description="Polar residues" evidence="1">
    <location>
        <begin position="83"/>
        <end position="93"/>
    </location>
</feature>
<dbReference type="EMBL" id="JABTTQ020003299">
    <property type="protein sequence ID" value="KAK6118823.1"/>
    <property type="molecule type" value="Genomic_DNA"/>
</dbReference>
<organism evidence="2 3">
    <name type="scientific">Rehmannia glutinosa</name>
    <name type="common">Chinese foxglove</name>
    <dbReference type="NCBI Taxonomy" id="99300"/>
    <lineage>
        <taxon>Eukaryota</taxon>
        <taxon>Viridiplantae</taxon>
        <taxon>Streptophyta</taxon>
        <taxon>Embryophyta</taxon>
        <taxon>Tracheophyta</taxon>
        <taxon>Spermatophyta</taxon>
        <taxon>Magnoliopsida</taxon>
        <taxon>eudicotyledons</taxon>
        <taxon>Gunneridae</taxon>
        <taxon>Pentapetalae</taxon>
        <taxon>asterids</taxon>
        <taxon>lamiids</taxon>
        <taxon>Lamiales</taxon>
        <taxon>Orobanchaceae</taxon>
        <taxon>Rehmannieae</taxon>
        <taxon>Rehmannia</taxon>
    </lineage>
</organism>
<evidence type="ECO:0000313" key="3">
    <source>
        <dbReference type="Proteomes" id="UP001318860"/>
    </source>
</evidence>
<sequence length="279" mass="30933">MSRCFPYPPPGYTLSRATKDSLIESIKLRRLTSLILSKATLVKKIGADTKGKFLHKGTKAEAEQLEQSSLTEEHGKPVCLHVPNTSCDSTENSSNKRKRHSSPEEVTRGHGKLIRIKLPPKKQNQSDAPSNEQQRCSTSGKTHNPSQNENVRQMGEDFSFAEQICSTSQPIETFVARKIPNPSTTGAVLTPMQKAELQYKNLIESLVPPQPHDALLNADDSDWLFKGKNQEFCGEKNVYLEMIACHVRAAQDCGLVHSTCEKLMSMPCLSPSPSEFVVV</sequence>
<accession>A0ABR0U8H9</accession>
<dbReference type="Proteomes" id="UP001318860">
    <property type="component" value="Unassembled WGS sequence"/>
</dbReference>
<dbReference type="PANTHER" id="PTHR34660:SF7">
    <property type="entry name" value="DNA LIGASE-LIKE PROTEIN"/>
    <property type="match status" value="1"/>
</dbReference>
<comment type="caution">
    <text evidence="2">The sequence shown here is derived from an EMBL/GenBank/DDBJ whole genome shotgun (WGS) entry which is preliminary data.</text>
</comment>
<dbReference type="PANTHER" id="PTHR34660">
    <property type="entry name" value="MYB-LIKE PROTEIN X"/>
    <property type="match status" value="1"/>
</dbReference>
<reference evidence="2 3" key="1">
    <citation type="journal article" date="2021" name="Comput. Struct. Biotechnol. J.">
        <title>De novo genome assembly of the potent medicinal plant Rehmannia glutinosa using nanopore technology.</title>
        <authorList>
            <person name="Ma L."/>
            <person name="Dong C."/>
            <person name="Song C."/>
            <person name="Wang X."/>
            <person name="Zheng X."/>
            <person name="Niu Y."/>
            <person name="Chen S."/>
            <person name="Feng W."/>
        </authorList>
    </citation>
    <scope>NUCLEOTIDE SEQUENCE [LARGE SCALE GENOMIC DNA]</scope>
    <source>
        <strain evidence="2">DH-2019</strain>
    </source>
</reference>